<evidence type="ECO:0000313" key="2">
    <source>
        <dbReference type="Proteomes" id="UP000310108"/>
    </source>
</evidence>
<evidence type="ECO:0000313" key="1">
    <source>
        <dbReference type="EMBL" id="TKW50071.1"/>
    </source>
</evidence>
<dbReference type="EMBL" id="PJEX01000443">
    <property type="protein sequence ID" value="TKW50071.1"/>
    <property type="molecule type" value="Genomic_DNA"/>
</dbReference>
<protein>
    <submittedName>
        <fullName evidence="1">Uncharacterized protein</fullName>
    </submittedName>
</protein>
<sequence length="144" mass="14811">MKGGFSPKLAALSPTCSSSSGTPTATLLATLIVVRDRSRSPPGRRAPAMPAPPVVTPTPATVPVAAAAAAALPALSLPRLLSRTSFSRSRILCFSASFSLLTFSNSWRCSAVSSYLDVVGMRPGDSCDSLPPPGVWTTDAPPPM</sequence>
<keyword evidence="2" id="KW-1185">Reference proteome</keyword>
<proteinExistence type="predicted"/>
<dbReference type="AlphaFoldDB" id="A0A4U6X3Y0"/>
<organism evidence="1 2">
    <name type="scientific">Colletotrichum tanaceti</name>
    <dbReference type="NCBI Taxonomy" id="1306861"/>
    <lineage>
        <taxon>Eukaryota</taxon>
        <taxon>Fungi</taxon>
        <taxon>Dikarya</taxon>
        <taxon>Ascomycota</taxon>
        <taxon>Pezizomycotina</taxon>
        <taxon>Sordariomycetes</taxon>
        <taxon>Hypocreomycetidae</taxon>
        <taxon>Glomerellales</taxon>
        <taxon>Glomerellaceae</taxon>
        <taxon>Colletotrichum</taxon>
        <taxon>Colletotrichum destructivum species complex</taxon>
    </lineage>
</organism>
<reference evidence="1 2" key="1">
    <citation type="journal article" date="2019" name="PLoS ONE">
        <title>Comparative genome analysis indicates high evolutionary potential of pathogenicity genes in Colletotrichum tanaceti.</title>
        <authorList>
            <person name="Lelwala R.V."/>
            <person name="Korhonen P.K."/>
            <person name="Young N.D."/>
            <person name="Scott J.B."/>
            <person name="Ades P.A."/>
            <person name="Gasser R.B."/>
            <person name="Taylor P.W.J."/>
        </authorList>
    </citation>
    <scope>NUCLEOTIDE SEQUENCE [LARGE SCALE GENOMIC DNA]</scope>
    <source>
        <strain evidence="1">BRIP57314</strain>
    </source>
</reference>
<accession>A0A4U6X3Y0</accession>
<gene>
    <name evidence="1" type="ORF">CTA1_4650</name>
</gene>
<name>A0A4U6X3Y0_9PEZI</name>
<dbReference type="Proteomes" id="UP000310108">
    <property type="component" value="Unassembled WGS sequence"/>
</dbReference>
<comment type="caution">
    <text evidence="1">The sequence shown here is derived from an EMBL/GenBank/DDBJ whole genome shotgun (WGS) entry which is preliminary data.</text>
</comment>